<keyword evidence="1" id="KW-0812">Transmembrane</keyword>
<evidence type="ECO:0000259" key="2">
    <source>
        <dbReference type="Pfam" id="PF13239"/>
    </source>
</evidence>
<feature type="transmembrane region" description="Helical" evidence="1">
    <location>
        <begin position="47"/>
        <end position="68"/>
    </location>
</feature>
<protein>
    <submittedName>
        <fullName evidence="3">2TM domain-containing protein</fullName>
    </submittedName>
</protein>
<dbReference type="Pfam" id="PF13239">
    <property type="entry name" value="2TM"/>
    <property type="match status" value="1"/>
</dbReference>
<accession>A0A8T3VND3</accession>
<comment type="caution">
    <text evidence="3">The sequence shown here is derived from an EMBL/GenBank/DDBJ whole genome shotgun (WGS) entry which is preliminary data.</text>
</comment>
<evidence type="ECO:0000313" key="3">
    <source>
        <dbReference type="EMBL" id="MBE6506251.1"/>
    </source>
</evidence>
<organism evidence="3 4">
    <name type="scientific">Methanobrevibacter millerae</name>
    <dbReference type="NCBI Taxonomy" id="230361"/>
    <lineage>
        <taxon>Archaea</taxon>
        <taxon>Methanobacteriati</taxon>
        <taxon>Methanobacteriota</taxon>
        <taxon>Methanomada group</taxon>
        <taxon>Methanobacteria</taxon>
        <taxon>Methanobacteriales</taxon>
        <taxon>Methanobacteriaceae</taxon>
        <taxon>Methanobrevibacter</taxon>
    </lineage>
</organism>
<dbReference type="Proteomes" id="UP000762703">
    <property type="component" value="Unassembled WGS sequence"/>
</dbReference>
<dbReference type="InterPro" id="IPR025698">
    <property type="entry name" value="2TM_dom"/>
</dbReference>
<proteinExistence type="predicted"/>
<evidence type="ECO:0000256" key="1">
    <source>
        <dbReference type="SAM" id="Phobius"/>
    </source>
</evidence>
<evidence type="ECO:0000313" key="4">
    <source>
        <dbReference type="Proteomes" id="UP000762703"/>
    </source>
</evidence>
<dbReference type="AlphaFoldDB" id="A0A8T3VND3"/>
<feature type="transmembrane region" description="Helical" evidence="1">
    <location>
        <begin position="20"/>
        <end position="41"/>
    </location>
</feature>
<gene>
    <name evidence="3" type="ORF">E7Z73_11085</name>
</gene>
<keyword evidence="1" id="KW-1133">Transmembrane helix</keyword>
<dbReference type="EMBL" id="SUTE01000098">
    <property type="protein sequence ID" value="MBE6506251.1"/>
    <property type="molecule type" value="Genomic_DNA"/>
</dbReference>
<feature type="domain" description="2TM" evidence="2">
    <location>
        <begin position="8"/>
        <end position="87"/>
    </location>
</feature>
<name>A0A8T3VND3_9EURY</name>
<keyword evidence="1" id="KW-0472">Membrane</keyword>
<dbReference type="RefSeq" id="WP_303737919.1">
    <property type="nucleotide sequence ID" value="NZ_SUTE01000098.1"/>
</dbReference>
<reference evidence="3" key="1">
    <citation type="submission" date="2019-04" db="EMBL/GenBank/DDBJ databases">
        <title>Evolution of Biomass-Degrading Anaerobic Consortia Revealed by Metagenomics.</title>
        <authorList>
            <person name="Peng X."/>
        </authorList>
    </citation>
    <scope>NUCLEOTIDE SEQUENCE</scope>
    <source>
        <strain evidence="3">SIG12</strain>
    </source>
</reference>
<sequence length="91" mass="11229">MSEDELYRKAEKRVDDKIGFYRHLYSFISVNIIFFVMNLVFSPGEWWFYWITALWGIGLIFHFLRTFVFSRKLDEGTRDRMIEKEMEKMKK</sequence>